<keyword evidence="2" id="KW-0472">Membrane</keyword>
<keyword evidence="2" id="KW-0812">Transmembrane</keyword>
<evidence type="ECO:0000313" key="3">
    <source>
        <dbReference type="EMBL" id="RTE67645.1"/>
    </source>
</evidence>
<dbReference type="InterPro" id="IPR008621">
    <property type="entry name" value="Cbb3-typ_cyt_oxidase_comp"/>
</dbReference>
<feature type="region of interest" description="Disordered" evidence="1">
    <location>
        <begin position="39"/>
        <end position="71"/>
    </location>
</feature>
<gene>
    <name evidence="3" type="ORF">EH243_01475</name>
</gene>
<evidence type="ECO:0000313" key="4">
    <source>
        <dbReference type="Proteomes" id="UP000283087"/>
    </source>
</evidence>
<protein>
    <submittedName>
        <fullName evidence="3">Cbb3-type cytochrome c oxidase subunit 3</fullName>
    </submittedName>
</protein>
<reference evidence="3 4" key="1">
    <citation type="submission" date="2018-11" db="EMBL/GenBank/DDBJ databases">
        <title>The draft genome sequence of Amphritea opalescens ANRC-JH13T.</title>
        <authorList>
            <person name="Fang Z."/>
            <person name="Zhang Y."/>
            <person name="Han X."/>
        </authorList>
    </citation>
    <scope>NUCLEOTIDE SEQUENCE [LARGE SCALE GENOMIC DNA]</scope>
    <source>
        <strain evidence="3 4">ANRC-JH13</strain>
    </source>
</reference>
<dbReference type="CDD" id="cd01324">
    <property type="entry name" value="cbb3_Oxidase_CcoQ"/>
    <property type="match status" value="1"/>
</dbReference>
<keyword evidence="4" id="KW-1185">Reference proteome</keyword>
<keyword evidence="2" id="KW-1133">Transmembrane helix</keyword>
<sequence>MSYEVYGPYLPLLMLITFIGLFIWVLLPGNRKRFDEASKLPFADEDENENESSPGEGSTGTDITNNGRNEK</sequence>
<evidence type="ECO:0000256" key="1">
    <source>
        <dbReference type="SAM" id="MobiDB-lite"/>
    </source>
</evidence>
<dbReference type="Proteomes" id="UP000283087">
    <property type="component" value="Unassembled WGS sequence"/>
</dbReference>
<feature type="compositionally biased region" description="Low complexity" evidence="1">
    <location>
        <begin position="51"/>
        <end position="62"/>
    </location>
</feature>
<dbReference type="EMBL" id="RQXW01000001">
    <property type="protein sequence ID" value="RTE67645.1"/>
    <property type="molecule type" value="Genomic_DNA"/>
</dbReference>
<dbReference type="Pfam" id="PF05545">
    <property type="entry name" value="FixQ"/>
    <property type="match status" value="1"/>
</dbReference>
<dbReference type="OrthoDB" id="6402501at2"/>
<feature type="transmembrane region" description="Helical" evidence="2">
    <location>
        <begin position="6"/>
        <end position="27"/>
    </location>
</feature>
<comment type="caution">
    <text evidence="3">The sequence shown here is derived from an EMBL/GenBank/DDBJ whole genome shotgun (WGS) entry which is preliminary data.</text>
</comment>
<name>A0A430KVW0_9GAMM</name>
<accession>A0A430KVW0</accession>
<proteinExistence type="predicted"/>
<dbReference type="RefSeq" id="WP_126156855.1">
    <property type="nucleotide sequence ID" value="NZ_RQXW01000001.1"/>
</dbReference>
<evidence type="ECO:0000256" key="2">
    <source>
        <dbReference type="SAM" id="Phobius"/>
    </source>
</evidence>
<organism evidence="3 4">
    <name type="scientific">Amphritea opalescens</name>
    <dbReference type="NCBI Taxonomy" id="2490544"/>
    <lineage>
        <taxon>Bacteria</taxon>
        <taxon>Pseudomonadati</taxon>
        <taxon>Pseudomonadota</taxon>
        <taxon>Gammaproteobacteria</taxon>
        <taxon>Oceanospirillales</taxon>
        <taxon>Oceanospirillaceae</taxon>
        <taxon>Amphritea</taxon>
    </lineage>
</organism>
<dbReference type="AlphaFoldDB" id="A0A430KVW0"/>